<evidence type="ECO:0000313" key="3">
    <source>
        <dbReference type="EMBL" id="CAH1115882.1"/>
    </source>
</evidence>
<evidence type="ECO:0000313" key="4">
    <source>
        <dbReference type="Proteomes" id="UP001153636"/>
    </source>
</evidence>
<dbReference type="Proteomes" id="UP001153636">
    <property type="component" value="Unassembled WGS sequence"/>
</dbReference>
<dbReference type="PANTHER" id="PTHR24366:SF96">
    <property type="entry name" value="LEUCINE RICH REPEAT CONTAINING 53"/>
    <property type="match status" value="1"/>
</dbReference>
<dbReference type="PANTHER" id="PTHR24366">
    <property type="entry name" value="IG(IMMUNOGLOBULIN) AND LRR(LEUCINE RICH REPEAT) DOMAINS"/>
    <property type="match status" value="1"/>
</dbReference>
<sequence>MIFTLDLKSNQISSIHANAFDDMPDLFNIELADNYIQIWNPEWFKNTPSLIIISMPNNRIEELPANAFKNMKGIKKYGNLDIAINFVFSHNQIKNINLKAFSGLEKIDNLWLDNNLLQEFHEDLLNGIAIDVLRLDNNNIKYFDGNLDKTLKANANHIDYNPFDCEYLQQIKEWSKREKMVDIFNVEMNCSDQKFQNTVTALDKRLKALTKKVTYNTDESNIEDLEIFEPKTVSIK</sequence>
<keyword evidence="4" id="KW-1185">Reference proteome</keyword>
<gene>
    <name evidence="3" type="ORF">PSYICH_LOCUS15756</name>
</gene>
<dbReference type="SUPFAM" id="SSF52058">
    <property type="entry name" value="L domain-like"/>
    <property type="match status" value="1"/>
</dbReference>
<dbReference type="InterPro" id="IPR032675">
    <property type="entry name" value="LRR_dom_sf"/>
</dbReference>
<dbReference type="Pfam" id="PF13306">
    <property type="entry name" value="LRR_5"/>
    <property type="match status" value="1"/>
</dbReference>
<reference evidence="3" key="1">
    <citation type="submission" date="2022-01" db="EMBL/GenBank/DDBJ databases">
        <authorList>
            <person name="King R."/>
        </authorList>
    </citation>
    <scope>NUCLEOTIDE SEQUENCE</scope>
</reference>
<keyword evidence="1" id="KW-0433">Leucine-rich repeat</keyword>
<dbReference type="EMBL" id="CAKMHV010000006">
    <property type="protein sequence ID" value="CAH1115882.1"/>
    <property type="molecule type" value="Genomic_DNA"/>
</dbReference>
<comment type="caution">
    <text evidence="3">The sequence shown here is derived from an EMBL/GenBank/DDBJ whole genome shotgun (WGS) entry which is preliminary data.</text>
</comment>
<dbReference type="Gene3D" id="3.80.10.10">
    <property type="entry name" value="Ribonuclease Inhibitor"/>
    <property type="match status" value="1"/>
</dbReference>
<organism evidence="3 4">
    <name type="scientific">Psylliodes chrysocephalus</name>
    <dbReference type="NCBI Taxonomy" id="3402493"/>
    <lineage>
        <taxon>Eukaryota</taxon>
        <taxon>Metazoa</taxon>
        <taxon>Ecdysozoa</taxon>
        <taxon>Arthropoda</taxon>
        <taxon>Hexapoda</taxon>
        <taxon>Insecta</taxon>
        <taxon>Pterygota</taxon>
        <taxon>Neoptera</taxon>
        <taxon>Endopterygota</taxon>
        <taxon>Coleoptera</taxon>
        <taxon>Polyphaga</taxon>
        <taxon>Cucujiformia</taxon>
        <taxon>Chrysomeloidea</taxon>
        <taxon>Chrysomelidae</taxon>
        <taxon>Galerucinae</taxon>
        <taxon>Alticini</taxon>
        <taxon>Psylliodes</taxon>
    </lineage>
</organism>
<dbReference type="InterPro" id="IPR026906">
    <property type="entry name" value="LRR_5"/>
</dbReference>
<protein>
    <submittedName>
        <fullName evidence="3">Uncharacterized protein</fullName>
    </submittedName>
</protein>
<dbReference type="AlphaFoldDB" id="A0A9P0GLS1"/>
<keyword evidence="2" id="KW-0677">Repeat</keyword>
<dbReference type="OrthoDB" id="676979at2759"/>
<evidence type="ECO:0000256" key="2">
    <source>
        <dbReference type="ARBA" id="ARBA00022737"/>
    </source>
</evidence>
<name>A0A9P0GLS1_9CUCU</name>
<evidence type="ECO:0000256" key="1">
    <source>
        <dbReference type="ARBA" id="ARBA00022614"/>
    </source>
</evidence>
<proteinExistence type="predicted"/>
<accession>A0A9P0GLS1</accession>